<dbReference type="Gene3D" id="2.60.200.20">
    <property type="match status" value="1"/>
</dbReference>
<dbReference type="GO" id="GO:0004674">
    <property type="term" value="F:protein serine/threonine kinase activity"/>
    <property type="evidence" value="ECO:0007669"/>
    <property type="project" value="TreeGrafter"/>
</dbReference>
<keyword evidence="8" id="KW-1185">Reference proteome</keyword>
<reference evidence="7 8" key="1">
    <citation type="journal article" date="2013" name="PLoS ONE">
        <title>Predicting the Proteins of Angomonas deanei, Strigomonas culicis and Their Respective Endosymbionts Reveals New Aspects of the Trypanosomatidae Family.</title>
        <authorList>
            <person name="Motta M.C."/>
            <person name="Martins A.C."/>
            <person name="de Souza S.S."/>
            <person name="Catta-Preta C.M."/>
            <person name="Silva R."/>
            <person name="Klein C.C."/>
            <person name="de Almeida L.G."/>
            <person name="de Lima Cunha O."/>
            <person name="Ciapina L.P."/>
            <person name="Brocchi M."/>
            <person name="Colabardini A.C."/>
            <person name="de Araujo Lima B."/>
            <person name="Machado C.R."/>
            <person name="de Almeida Soares C.M."/>
            <person name="Probst C.M."/>
            <person name="de Menezes C.B."/>
            <person name="Thompson C.E."/>
            <person name="Bartholomeu D.C."/>
            <person name="Gradia D.F."/>
            <person name="Pavoni D.P."/>
            <person name="Grisard E.C."/>
            <person name="Fantinatti-Garboggini F."/>
            <person name="Marchini F.K."/>
            <person name="Rodrigues-Luiz G.F."/>
            <person name="Wagner G."/>
            <person name="Goldman G.H."/>
            <person name="Fietto J.L."/>
            <person name="Elias M.C."/>
            <person name="Goldman M.H."/>
            <person name="Sagot M.F."/>
            <person name="Pereira M."/>
            <person name="Stoco P.H."/>
            <person name="de Mendonca-Neto R.P."/>
            <person name="Teixeira S.M."/>
            <person name="Maciel T.E."/>
            <person name="de Oliveira Mendes T.A."/>
            <person name="Urmenyi T.P."/>
            <person name="de Souza W."/>
            <person name="Schenkman S."/>
            <person name="de Vasconcelos A.T."/>
        </authorList>
    </citation>
    <scope>NUCLEOTIDE SEQUENCE [LARGE SCALE GENOMIC DNA]</scope>
</reference>
<feature type="region of interest" description="Disordered" evidence="4">
    <location>
        <begin position="1"/>
        <end position="32"/>
    </location>
</feature>
<dbReference type="GO" id="GO:0035556">
    <property type="term" value="P:intracellular signal transduction"/>
    <property type="evidence" value="ECO:0007669"/>
    <property type="project" value="TreeGrafter"/>
</dbReference>
<dbReference type="PROSITE" id="PS00107">
    <property type="entry name" value="PROTEIN_KINASE_ATP"/>
    <property type="match status" value="1"/>
</dbReference>
<name>S9U6T0_9TRYP</name>
<dbReference type="Proteomes" id="UP000015354">
    <property type="component" value="Unassembled WGS sequence"/>
</dbReference>
<feature type="domain" description="Protein kinase" evidence="6">
    <location>
        <begin position="174"/>
        <end position="469"/>
    </location>
</feature>
<dbReference type="Pfam" id="PF00069">
    <property type="entry name" value="Pkinase"/>
    <property type="match status" value="1"/>
</dbReference>
<dbReference type="InterPro" id="IPR000719">
    <property type="entry name" value="Prot_kinase_dom"/>
</dbReference>
<dbReference type="InterPro" id="IPR000253">
    <property type="entry name" value="FHA_dom"/>
</dbReference>
<evidence type="ECO:0000313" key="7">
    <source>
        <dbReference type="EMBL" id="EPY24588.1"/>
    </source>
</evidence>
<evidence type="ECO:0000259" key="6">
    <source>
        <dbReference type="PROSITE" id="PS50011"/>
    </source>
</evidence>
<dbReference type="PROSITE" id="PS50011">
    <property type="entry name" value="PROTEIN_KINASE_DOM"/>
    <property type="match status" value="1"/>
</dbReference>
<evidence type="ECO:0000256" key="3">
    <source>
        <dbReference type="PROSITE-ProRule" id="PRU10141"/>
    </source>
</evidence>
<dbReference type="InterPro" id="IPR008984">
    <property type="entry name" value="SMAD_FHA_dom_sf"/>
</dbReference>
<evidence type="ECO:0000259" key="5">
    <source>
        <dbReference type="PROSITE" id="PS50006"/>
    </source>
</evidence>
<keyword evidence="2 3" id="KW-0067">ATP-binding</keyword>
<dbReference type="PANTHER" id="PTHR24346">
    <property type="entry name" value="MAP/MICROTUBULE AFFINITY-REGULATING KINASE"/>
    <property type="match status" value="1"/>
</dbReference>
<dbReference type="EMBL" id="ATMH01007105">
    <property type="protein sequence ID" value="EPY24588.1"/>
    <property type="molecule type" value="Genomic_DNA"/>
</dbReference>
<evidence type="ECO:0000256" key="2">
    <source>
        <dbReference type="ARBA" id="ARBA00022840"/>
    </source>
</evidence>
<organism evidence="7 8">
    <name type="scientific">Strigomonas culicis</name>
    <dbReference type="NCBI Taxonomy" id="28005"/>
    <lineage>
        <taxon>Eukaryota</taxon>
        <taxon>Discoba</taxon>
        <taxon>Euglenozoa</taxon>
        <taxon>Kinetoplastea</taxon>
        <taxon>Metakinetoplastina</taxon>
        <taxon>Trypanosomatida</taxon>
        <taxon>Trypanosomatidae</taxon>
        <taxon>Strigomonadinae</taxon>
        <taxon>Strigomonas</taxon>
    </lineage>
</organism>
<dbReference type="Gene3D" id="1.10.510.10">
    <property type="entry name" value="Transferase(Phosphotransferase) domain 1"/>
    <property type="match status" value="1"/>
</dbReference>
<keyword evidence="1 3" id="KW-0547">Nucleotide-binding</keyword>
<dbReference type="SMART" id="SM00220">
    <property type="entry name" value="S_TKc"/>
    <property type="match status" value="1"/>
</dbReference>
<dbReference type="SMART" id="SM00240">
    <property type="entry name" value="FHA"/>
    <property type="match status" value="1"/>
</dbReference>
<feature type="region of interest" description="Disordered" evidence="4">
    <location>
        <begin position="483"/>
        <end position="504"/>
    </location>
</feature>
<keyword evidence="7" id="KW-0418">Kinase</keyword>
<accession>S9U6T0</accession>
<dbReference type="InterPro" id="IPR011009">
    <property type="entry name" value="Kinase-like_dom_sf"/>
</dbReference>
<protein>
    <submittedName>
        <fullName evidence="7">Serine/threonine-protein kinase Chk2</fullName>
    </submittedName>
</protein>
<dbReference type="InterPro" id="IPR008271">
    <property type="entry name" value="Ser/Thr_kinase_AS"/>
</dbReference>
<dbReference type="GO" id="GO:0005737">
    <property type="term" value="C:cytoplasm"/>
    <property type="evidence" value="ECO:0007669"/>
    <property type="project" value="TreeGrafter"/>
</dbReference>
<evidence type="ECO:0000256" key="4">
    <source>
        <dbReference type="SAM" id="MobiDB-lite"/>
    </source>
</evidence>
<gene>
    <name evidence="7" type="ORF">STCU_07105</name>
</gene>
<dbReference type="SUPFAM" id="SSF49879">
    <property type="entry name" value="SMAD/FHA domain"/>
    <property type="match status" value="1"/>
</dbReference>
<evidence type="ECO:0000313" key="8">
    <source>
        <dbReference type="Proteomes" id="UP000015354"/>
    </source>
</evidence>
<dbReference type="InterPro" id="IPR017441">
    <property type="entry name" value="Protein_kinase_ATP_BS"/>
</dbReference>
<keyword evidence="7" id="KW-0808">Transferase</keyword>
<dbReference type="SUPFAM" id="SSF56112">
    <property type="entry name" value="Protein kinase-like (PK-like)"/>
    <property type="match status" value="1"/>
</dbReference>
<comment type="caution">
    <text evidence="7">The sequence shown here is derived from an EMBL/GenBank/DDBJ whole genome shotgun (WGS) entry which is preliminary data.</text>
</comment>
<dbReference type="AlphaFoldDB" id="S9U6T0"/>
<dbReference type="GO" id="GO:0005524">
    <property type="term" value="F:ATP binding"/>
    <property type="evidence" value="ECO:0007669"/>
    <property type="project" value="UniProtKB-UniRule"/>
</dbReference>
<dbReference type="PROSITE" id="PS50006">
    <property type="entry name" value="FHA_DOMAIN"/>
    <property type="match status" value="1"/>
</dbReference>
<feature type="binding site" evidence="3">
    <location>
        <position position="203"/>
    </location>
    <ligand>
        <name>ATP</name>
        <dbReference type="ChEBI" id="CHEBI:30616"/>
    </ligand>
</feature>
<dbReference type="Pfam" id="PF00498">
    <property type="entry name" value="FHA"/>
    <property type="match status" value="1"/>
</dbReference>
<evidence type="ECO:0000256" key="1">
    <source>
        <dbReference type="ARBA" id="ARBA00022741"/>
    </source>
</evidence>
<proteinExistence type="predicted"/>
<dbReference type="OrthoDB" id="40902at2759"/>
<sequence>MQPENVDTLKRGSFVSRKRRRSEHTHSSVTEADVNDVDGHEMFLFRLVGLAEQEAGHSSVSFRFGVKGLRVGRDAGCSDALLSGPGISRLHCILSVMGKREVCVHDKSSNGTFINGKKVGRGRCSMLGDGDVLSFVNPTLPDSAHFSFKFELIQENVVPTPFWFTALADFLKPFQLGPSIGQGSFALVRLGVRRSTGDLVAIKVVEKNKFISEPILHAMRNEVEITRRLNHPHFVKTIAAIETVEATAVVMEYIRGGDLFDYIVGRGCKPFTEEEARFLFVQVLEALAYLHANRIVHCDVKPENILVEAVNATQSPTVEGADILLSVTDDHKEDAQRVAPMNVCLKLTDFGSARYEGELCSDEEDLTPVGTPAYAAPELLQGTPGCEPISEEALRQGIGPAVDLWSLGVLLYIFCSGTLPKRTVQGAKLQFNGSAANLSDECKDLIQQMLMIDPRERIDLPGIVAHRWLTGCSMNIQLSAEDSLSTTMPSPMPTKGSRLASMSP</sequence>
<dbReference type="PANTHER" id="PTHR24346:SF30">
    <property type="entry name" value="MATERNAL EMBRYONIC LEUCINE ZIPPER KINASE"/>
    <property type="match status" value="1"/>
</dbReference>
<feature type="domain" description="FHA" evidence="5">
    <location>
        <begin position="69"/>
        <end position="119"/>
    </location>
</feature>
<dbReference type="PROSITE" id="PS00108">
    <property type="entry name" value="PROTEIN_KINASE_ST"/>
    <property type="match status" value="1"/>
</dbReference>